<evidence type="ECO:0000313" key="1">
    <source>
        <dbReference type="EMBL" id="GFY24914.1"/>
    </source>
</evidence>
<accession>A0A8X6VYS8</accession>
<protein>
    <submittedName>
        <fullName evidence="1">Uncharacterized protein</fullName>
    </submittedName>
</protein>
<sequence>MSRVRSSNTYQHVSDFDKGQIVVYRNCVVYRITVLLLASVTNAMTVSRIWNRWVQDGNTELREGSQLPLSLAAKKTGMLSAWFCLQHQDDHIRARWHRGELSYVACNCDRHTSPSSGIMVCYFVDPTPLAHVDASRDVLPRGVGMLRPYPGGYTQCQSDRLIDRPSIWCTRYGDGVDLSLTGLWSQRANGAGMKMRSAVGRSATFPN</sequence>
<keyword evidence="2" id="KW-1185">Reference proteome</keyword>
<organism evidence="1 2">
    <name type="scientific">Trichonephila clavipes</name>
    <name type="common">Golden silk orbweaver</name>
    <name type="synonym">Nephila clavipes</name>
    <dbReference type="NCBI Taxonomy" id="2585209"/>
    <lineage>
        <taxon>Eukaryota</taxon>
        <taxon>Metazoa</taxon>
        <taxon>Ecdysozoa</taxon>
        <taxon>Arthropoda</taxon>
        <taxon>Chelicerata</taxon>
        <taxon>Arachnida</taxon>
        <taxon>Araneae</taxon>
        <taxon>Araneomorphae</taxon>
        <taxon>Entelegynae</taxon>
        <taxon>Araneoidea</taxon>
        <taxon>Nephilidae</taxon>
        <taxon>Trichonephila</taxon>
    </lineage>
</organism>
<dbReference type="EMBL" id="BMAU01021370">
    <property type="protein sequence ID" value="GFY24914.1"/>
    <property type="molecule type" value="Genomic_DNA"/>
</dbReference>
<comment type="caution">
    <text evidence="1">The sequence shown here is derived from an EMBL/GenBank/DDBJ whole genome shotgun (WGS) entry which is preliminary data.</text>
</comment>
<evidence type="ECO:0000313" key="2">
    <source>
        <dbReference type="Proteomes" id="UP000887159"/>
    </source>
</evidence>
<proteinExistence type="predicted"/>
<reference evidence="1" key="1">
    <citation type="submission" date="2020-08" db="EMBL/GenBank/DDBJ databases">
        <title>Multicomponent nature underlies the extraordinary mechanical properties of spider dragline silk.</title>
        <authorList>
            <person name="Kono N."/>
            <person name="Nakamura H."/>
            <person name="Mori M."/>
            <person name="Yoshida Y."/>
            <person name="Ohtoshi R."/>
            <person name="Malay A.D."/>
            <person name="Moran D.A.P."/>
            <person name="Tomita M."/>
            <person name="Numata K."/>
            <person name="Arakawa K."/>
        </authorList>
    </citation>
    <scope>NUCLEOTIDE SEQUENCE</scope>
</reference>
<gene>
    <name evidence="1" type="ORF">TNCV_2691051</name>
</gene>
<name>A0A8X6VYS8_TRICX</name>
<dbReference type="Proteomes" id="UP000887159">
    <property type="component" value="Unassembled WGS sequence"/>
</dbReference>
<dbReference type="AlphaFoldDB" id="A0A8X6VYS8"/>